<keyword evidence="2 7" id="KW-0808">Transferase</keyword>
<feature type="compositionally biased region" description="Basic and acidic residues" evidence="5">
    <location>
        <begin position="560"/>
        <end position="574"/>
    </location>
</feature>
<keyword evidence="7" id="KW-0012">Acyltransferase</keyword>
<organism evidence="7 8">
    <name type="scientific">Asticcacaulis biprosthecium C19</name>
    <dbReference type="NCBI Taxonomy" id="715226"/>
    <lineage>
        <taxon>Bacteria</taxon>
        <taxon>Pseudomonadati</taxon>
        <taxon>Pseudomonadota</taxon>
        <taxon>Alphaproteobacteria</taxon>
        <taxon>Caulobacterales</taxon>
        <taxon>Caulobacteraceae</taxon>
        <taxon>Asticcacaulis</taxon>
    </lineage>
</organism>
<dbReference type="PRINTS" id="PR01210">
    <property type="entry name" value="GGTRANSPTASE"/>
</dbReference>
<evidence type="ECO:0000256" key="1">
    <source>
        <dbReference type="ARBA" id="ARBA00009381"/>
    </source>
</evidence>
<evidence type="ECO:0000313" key="7">
    <source>
        <dbReference type="EMBL" id="EGF93066.1"/>
    </source>
</evidence>
<dbReference type="eggNOG" id="COG0405">
    <property type="taxonomic scope" value="Bacteria"/>
</dbReference>
<evidence type="ECO:0000256" key="3">
    <source>
        <dbReference type="ARBA" id="ARBA00022801"/>
    </source>
</evidence>
<dbReference type="Proteomes" id="UP000006512">
    <property type="component" value="Unassembled WGS sequence"/>
</dbReference>
<reference evidence="8" key="1">
    <citation type="submission" date="2011-03" db="EMBL/GenBank/DDBJ databases">
        <title>Draft genome sequence of Brevundimonas diminuta.</title>
        <authorList>
            <person name="Brown P.J.B."/>
            <person name="Buechlein A."/>
            <person name="Hemmerich C."/>
            <person name="Brun Y.V."/>
        </authorList>
    </citation>
    <scope>NUCLEOTIDE SEQUENCE [LARGE SCALE GENOMIC DNA]</scope>
    <source>
        <strain evidence="8">C19</strain>
    </source>
</reference>
<dbReference type="GO" id="GO:0103068">
    <property type="term" value="F:leukotriene C4 gamma-glutamyl transferase activity"/>
    <property type="evidence" value="ECO:0007669"/>
    <property type="project" value="UniProtKB-EC"/>
</dbReference>
<dbReference type="EMBL" id="GL883077">
    <property type="protein sequence ID" value="EGF93066.1"/>
    <property type="molecule type" value="Genomic_DNA"/>
</dbReference>
<keyword evidence="8" id="KW-1185">Reference proteome</keyword>
<feature type="region of interest" description="Disordered" evidence="5">
    <location>
        <begin position="559"/>
        <end position="599"/>
    </location>
</feature>
<proteinExistence type="inferred from homology"/>
<sequence length="599" mass="63152">MPRFVVKTLHVVTLVAVALVAPAYAKPQKVEPIIAAAEPVAVEAGMAALKRGGTAADAAVAVQSVLGLVEPQSSGLGGGAFMLYYDAATGEITDYNGRERAPASATADRFFGSDGKTLPWPDAVTSGRATGVPGAVFMLDQAHKDHGKLKWNSLFDAGIGLADKGFTVSKRLGRYLQTGNFPQKKTPDAFAYFGDGQGGYRKTGDVLTNPAYGDTLRALAAQRSDAFRSGPIAEAIVAKANAAPLPGGMTLEDLAGYRVKSTTIKPYSVTSDFRGKPLCVPYRVYIVCTTNVPSGGIAVLQGLRIAEAYPLGQWGVHDPRAWQVLIEAERLMYADRDYYEGDTPLFAAQQTAYLNGNYALSRAATITVGKANAAPKAGKLPVLSVQPGADATLEPAGTTHFVIRDSYGNVLSMTTTVESVFGSGRMVGGFFLNNQLTDFSFNPTAADGTPAANAVAGGKHPRSSMAPVIVFDAKGKVVAAVGSPGGNSILSYNLKTLIGVLDWKLTMQDAINLPNVVARGESIRIEKERMEPKVWDGLVAMGYQITAVSGEESGLNGILRKKDGRFDGGSDPRRSGIVMKGGQPSRSEPGRRSALGQRK</sequence>
<name>F4QJ03_9CAUL</name>
<dbReference type="RefSeq" id="WP_006272252.1">
    <property type="nucleotide sequence ID" value="NZ_GL883077.1"/>
</dbReference>
<evidence type="ECO:0000313" key="8">
    <source>
        <dbReference type="Proteomes" id="UP000006512"/>
    </source>
</evidence>
<dbReference type="STRING" id="715226.ABI_15050"/>
<dbReference type="InterPro" id="IPR043137">
    <property type="entry name" value="GGT_ssub_C"/>
</dbReference>
<accession>F4QJ03</accession>
<dbReference type="MEROPS" id="T03.001"/>
<dbReference type="PANTHER" id="PTHR43199:SF1">
    <property type="entry name" value="GLUTATHIONE HYDROLASE PROENZYME"/>
    <property type="match status" value="1"/>
</dbReference>
<dbReference type="SUPFAM" id="SSF56235">
    <property type="entry name" value="N-terminal nucleophile aminohydrolases (Ntn hydrolases)"/>
    <property type="match status" value="1"/>
</dbReference>
<keyword evidence="4" id="KW-0865">Zymogen</keyword>
<evidence type="ECO:0000256" key="5">
    <source>
        <dbReference type="SAM" id="MobiDB-lite"/>
    </source>
</evidence>
<dbReference type="PANTHER" id="PTHR43199">
    <property type="entry name" value="GLUTATHIONE HYDROLASE"/>
    <property type="match status" value="1"/>
</dbReference>
<evidence type="ECO:0000256" key="4">
    <source>
        <dbReference type="ARBA" id="ARBA00023145"/>
    </source>
</evidence>
<dbReference type="InterPro" id="IPR043138">
    <property type="entry name" value="GGT_lsub"/>
</dbReference>
<dbReference type="InterPro" id="IPR029055">
    <property type="entry name" value="Ntn_hydrolases_N"/>
</dbReference>
<dbReference type="HOGENOM" id="CLU_014813_0_1_5"/>
<keyword evidence="3" id="KW-0378">Hydrolase</keyword>
<evidence type="ECO:0000256" key="6">
    <source>
        <dbReference type="SAM" id="SignalP"/>
    </source>
</evidence>
<dbReference type="GO" id="GO:0016787">
    <property type="term" value="F:hydrolase activity"/>
    <property type="evidence" value="ECO:0007669"/>
    <property type="project" value="UniProtKB-KW"/>
</dbReference>
<dbReference type="EC" id="2.3.2.2" evidence="7"/>
<protein>
    <submittedName>
        <fullName evidence="7">Gamma-glutamyltranspeptidase</fullName>
        <ecNumber evidence="7">2.3.2.2</ecNumber>
    </submittedName>
</protein>
<gene>
    <name evidence="7" type="ORF">ABI_15050</name>
</gene>
<dbReference type="InterPro" id="IPR051792">
    <property type="entry name" value="GGT_bact"/>
</dbReference>
<dbReference type="AlphaFoldDB" id="F4QJ03"/>
<keyword evidence="6" id="KW-0732">Signal</keyword>
<dbReference type="Pfam" id="PF01019">
    <property type="entry name" value="G_glu_transpept"/>
    <property type="match status" value="1"/>
</dbReference>
<feature type="signal peptide" evidence="6">
    <location>
        <begin position="1"/>
        <end position="25"/>
    </location>
</feature>
<dbReference type="Gene3D" id="3.60.20.40">
    <property type="match status" value="1"/>
</dbReference>
<dbReference type="Gene3D" id="1.10.246.130">
    <property type="match status" value="1"/>
</dbReference>
<evidence type="ECO:0000256" key="2">
    <source>
        <dbReference type="ARBA" id="ARBA00022679"/>
    </source>
</evidence>
<comment type="similarity">
    <text evidence="1">Belongs to the gamma-glutamyltransferase family.</text>
</comment>
<feature type="chain" id="PRO_5003314155" evidence="6">
    <location>
        <begin position="26"/>
        <end position="599"/>
    </location>
</feature>